<dbReference type="EMBL" id="CP023525">
    <property type="protein sequence ID" value="ATF91333.1"/>
    <property type="molecule type" value="Genomic_DNA"/>
</dbReference>
<gene>
    <name evidence="2" type="ORF">CO704_04140</name>
</gene>
<keyword evidence="1" id="KW-1133">Transmembrane helix</keyword>
<keyword evidence="1" id="KW-0472">Membrane</keyword>
<reference evidence="2 3" key="1">
    <citation type="submission" date="2017-09" db="EMBL/GenBank/DDBJ databases">
        <title>FDA dAtabase for Regulatory Grade micrObial Sequences (FDA-ARGOS): Supporting development and validation of Infectious Disease Dx tests.</title>
        <authorList>
            <person name="Minogue T."/>
            <person name="Wolcott M."/>
            <person name="Wasieloski L."/>
            <person name="Aguilar W."/>
            <person name="Moore D."/>
            <person name="Tallon L."/>
            <person name="Sadzewicz L."/>
            <person name="Ott S."/>
            <person name="Zhao X."/>
            <person name="Nagaraj S."/>
            <person name="Vavikolanu K."/>
            <person name="Aluvathingal J."/>
            <person name="Nadendla S."/>
            <person name="Sichtig H."/>
        </authorList>
    </citation>
    <scope>NUCLEOTIDE SEQUENCE [LARGE SCALE GENOMIC DNA]</scope>
    <source>
        <strain evidence="2 3">FDAARGOS_392</strain>
    </source>
</reference>
<feature type="transmembrane region" description="Helical" evidence="1">
    <location>
        <begin position="28"/>
        <end position="50"/>
    </location>
</feature>
<evidence type="ECO:0000313" key="2">
    <source>
        <dbReference type="EMBL" id="ATF91333.1"/>
    </source>
</evidence>
<dbReference type="Proteomes" id="UP000217979">
    <property type="component" value="Chromosome"/>
</dbReference>
<name>A0A291DUC5_9ENTR</name>
<evidence type="ECO:0000313" key="3">
    <source>
        <dbReference type="Proteomes" id="UP000217979"/>
    </source>
</evidence>
<protein>
    <submittedName>
        <fullName evidence="2">Uncharacterized protein</fullName>
    </submittedName>
</protein>
<accession>A0A291DUC5</accession>
<keyword evidence="1" id="KW-0812">Transmembrane</keyword>
<organism evidence="2 3">
    <name type="scientific">Cedecea neteri</name>
    <dbReference type="NCBI Taxonomy" id="158822"/>
    <lineage>
        <taxon>Bacteria</taxon>
        <taxon>Pseudomonadati</taxon>
        <taxon>Pseudomonadota</taxon>
        <taxon>Gammaproteobacteria</taxon>
        <taxon>Enterobacterales</taxon>
        <taxon>Enterobacteriaceae</taxon>
        <taxon>Cedecea</taxon>
    </lineage>
</organism>
<evidence type="ECO:0000256" key="1">
    <source>
        <dbReference type="SAM" id="Phobius"/>
    </source>
</evidence>
<proteinExistence type="predicted"/>
<dbReference type="AlphaFoldDB" id="A0A291DUC5"/>
<sequence>MGVLKDIKSGGVGFGDAYKMMKKFNFEMLLYITLTFLVVLSWYLVFFMYYPFNERFQLNDTPIVTIICGCLT</sequence>